<dbReference type="AlphaFoldDB" id="A0A1C4GCS3"/>
<accession>A0A1C4GCS3</accession>
<dbReference type="RefSeq" id="WP_167353610.1">
    <property type="nucleotide sequence ID" value="NZ_FMBC01000061.1"/>
</dbReference>
<proteinExistence type="predicted"/>
<gene>
    <name evidence="2" type="ORF">GA0061070_106111</name>
</gene>
<organism evidence="2 3">
    <name type="scientific">Kosakonia oryziphila</name>
    <dbReference type="NCBI Taxonomy" id="1005667"/>
    <lineage>
        <taxon>Bacteria</taxon>
        <taxon>Pseudomonadati</taxon>
        <taxon>Pseudomonadota</taxon>
        <taxon>Gammaproteobacteria</taxon>
        <taxon>Enterobacterales</taxon>
        <taxon>Enterobacteriaceae</taxon>
        <taxon>Kosakonia</taxon>
    </lineage>
</organism>
<protein>
    <submittedName>
        <fullName evidence="2">Uncharacterized protein</fullName>
    </submittedName>
</protein>
<keyword evidence="1" id="KW-0472">Membrane</keyword>
<dbReference type="EMBL" id="FMBC01000061">
    <property type="protein sequence ID" value="SCC65625.1"/>
    <property type="molecule type" value="Genomic_DNA"/>
</dbReference>
<sequence length="45" mass="5158">MSWENYSRRQLLMLVAVFNVCSWALIISGIDNLRSQSEQVKGVQS</sequence>
<evidence type="ECO:0000313" key="3">
    <source>
        <dbReference type="Proteomes" id="UP000198515"/>
    </source>
</evidence>
<evidence type="ECO:0000256" key="1">
    <source>
        <dbReference type="SAM" id="Phobius"/>
    </source>
</evidence>
<keyword evidence="3" id="KW-1185">Reference proteome</keyword>
<keyword evidence="1" id="KW-1133">Transmembrane helix</keyword>
<name>A0A1C4GCS3_9ENTR</name>
<reference evidence="3" key="1">
    <citation type="submission" date="2016-08" db="EMBL/GenBank/DDBJ databases">
        <authorList>
            <person name="Varghese N."/>
            <person name="Submissions Spin"/>
        </authorList>
    </citation>
    <scope>NUCLEOTIDE SEQUENCE [LARGE SCALE GENOMIC DNA]</scope>
    <source>
        <strain evidence="3">REICA_142</strain>
    </source>
</reference>
<dbReference type="Proteomes" id="UP000198515">
    <property type="component" value="Unassembled WGS sequence"/>
</dbReference>
<evidence type="ECO:0000313" key="2">
    <source>
        <dbReference type="EMBL" id="SCC65625.1"/>
    </source>
</evidence>
<keyword evidence="1" id="KW-0812">Transmembrane</keyword>
<feature type="transmembrane region" description="Helical" evidence="1">
    <location>
        <begin position="12"/>
        <end position="30"/>
    </location>
</feature>